<sequence>MANATLGKVPNIVPRIKLSATSDLKEFHGKTKMRTEHAAGSSLKDLNQDGPRKTKNHAEHYIETSDNPEVASQLTVLRLANVEDLEDVLRSRQRTKARRGEMLLGSSKFHQKVPNHPDRQRKMNRQSVQTVKAVQEQSSSEDFILDNSDSGGELRKADLMETEAEKYRGRSLKVLLGPSSVDPRL</sequence>
<accession>A0AAU9KVG2</accession>
<name>A0AAU9KVG2_9STRA</name>
<reference evidence="2" key="1">
    <citation type="submission" date="2021-11" db="EMBL/GenBank/DDBJ databases">
        <authorList>
            <person name="Islam A."/>
            <person name="Islam S."/>
            <person name="Flora M.S."/>
            <person name="Rahman M."/>
            <person name="Ziaur R.M."/>
            <person name="Epstein J.H."/>
            <person name="Hassan M."/>
            <person name="Klassen M."/>
            <person name="Woodard K."/>
            <person name="Webb A."/>
            <person name="Webby R.J."/>
            <person name="El Zowalaty M.E."/>
        </authorList>
    </citation>
    <scope>NUCLEOTIDE SEQUENCE</scope>
    <source>
        <strain evidence="2">Pbs3</strain>
    </source>
</reference>
<feature type="compositionally biased region" description="Basic and acidic residues" evidence="1">
    <location>
        <begin position="27"/>
        <end position="37"/>
    </location>
</feature>
<proteinExistence type="predicted"/>
<organism evidence="2 3">
    <name type="scientific">Peronospora belbahrii</name>
    <dbReference type="NCBI Taxonomy" id="622444"/>
    <lineage>
        <taxon>Eukaryota</taxon>
        <taxon>Sar</taxon>
        <taxon>Stramenopiles</taxon>
        <taxon>Oomycota</taxon>
        <taxon>Peronosporomycetes</taxon>
        <taxon>Peronosporales</taxon>
        <taxon>Peronosporaceae</taxon>
        <taxon>Peronospora</taxon>
    </lineage>
</organism>
<dbReference type="Proteomes" id="UP001160483">
    <property type="component" value="Unassembled WGS sequence"/>
</dbReference>
<evidence type="ECO:0000313" key="3">
    <source>
        <dbReference type="Proteomes" id="UP001160483"/>
    </source>
</evidence>
<dbReference type="EMBL" id="CAKKTJ010000152">
    <property type="protein sequence ID" value="CAH0476399.1"/>
    <property type="molecule type" value="Genomic_DNA"/>
</dbReference>
<protein>
    <submittedName>
        <fullName evidence="2">Uncharacterized protein</fullName>
    </submittedName>
</protein>
<comment type="caution">
    <text evidence="2">The sequence shown here is derived from an EMBL/GenBank/DDBJ whole genome shotgun (WGS) entry which is preliminary data.</text>
</comment>
<evidence type="ECO:0000313" key="2">
    <source>
        <dbReference type="EMBL" id="CAH0476399.1"/>
    </source>
</evidence>
<dbReference type="AlphaFoldDB" id="A0AAU9KVG2"/>
<feature type="region of interest" description="Disordered" evidence="1">
    <location>
        <begin position="27"/>
        <end position="54"/>
    </location>
</feature>
<evidence type="ECO:0000256" key="1">
    <source>
        <dbReference type="SAM" id="MobiDB-lite"/>
    </source>
</evidence>
<gene>
    <name evidence="2" type="ORF">PBS003_LOCUS3183</name>
</gene>